<dbReference type="InterPro" id="IPR029035">
    <property type="entry name" value="DHS-like_NAD/FAD-binding_dom"/>
</dbReference>
<dbReference type="InterPro" id="IPR027417">
    <property type="entry name" value="P-loop_NTPase"/>
</dbReference>
<proteinExistence type="predicted"/>
<reference evidence="1 2" key="1">
    <citation type="submission" date="2022-11" db="EMBL/GenBank/DDBJ databases">
        <title>Viruses from the air-sea interface of a natural surface slick.</title>
        <authorList>
            <person name="Rahlff J."/>
            <person name="Holmfeldt K."/>
        </authorList>
    </citation>
    <scope>NUCLEOTIDE SEQUENCE [LARGE SCALE GENOMIC DNA]</scope>
    <source>
        <strain evidence="1 2">SMS4</strain>
    </source>
</reference>
<evidence type="ECO:0000313" key="2">
    <source>
        <dbReference type="Proteomes" id="UP001231109"/>
    </source>
</evidence>
<dbReference type="Proteomes" id="UP001231109">
    <property type="component" value="Unassembled WGS sequence"/>
</dbReference>
<evidence type="ECO:0000313" key="1">
    <source>
        <dbReference type="EMBL" id="MDP5136570.1"/>
    </source>
</evidence>
<comment type="caution">
    <text evidence="1">The sequence shown here is derived from an EMBL/GenBank/DDBJ whole genome shotgun (WGS) entry which is preliminary data.</text>
</comment>
<dbReference type="SUPFAM" id="SSF52540">
    <property type="entry name" value="P-loop containing nucleoside triphosphate hydrolases"/>
    <property type="match status" value="1"/>
</dbReference>
<accession>A0ABT9HZK4</accession>
<dbReference type="RefSeq" id="WP_305975961.1">
    <property type="nucleotide sequence ID" value="NZ_JAPJDZ010000027.1"/>
</dbReference>
<dbReference type="SUPFAM" id="SSF52467">
    <property type="entry name" value="DHS-like NAD/FAD-binding domain"/>
    <property type="match status" value="1"/>
</dbReference>
<dbReference type="Pfam" id="PF13289">
    <property type="entry name" value="SIR2_2"/>
    <property type="match status" value="1"/>
</dbReference>
<protein>
    <submittedName>
        <fullName evidence="1">SIR2 family protein</fullName>
    </submittedName>
</protein>
<organism evidence="1 2">
    <name type="scientific">Rheinheimera baltica</name>
    <dbReference type="NCBI Taxonomy" id="67576"/>
    <lineage>
        <taxon>Bacteria</taxon>
        <taxon>Pseudomonadati</taxon>
        <taxon>Pseudomonadota</taxon>
        <taxon>Gammaproteobacteria</taxon>
        <taxon>Chromatiales</taxon>
        <taxon>Chromatiaceae</taxon>
        <taxon>Rheinheimera</taxon>
    </lineage>
</organism>
<sequence>MENLKNILAQEDTVLFIGSGISLWAGLPTWSSMIEELAQFVERTGTKADLIRSEANRGELLQAASYGFDKLTKQQIGEFIRAACRYGAAKPHDIHKKIVSLGPRCFVTTNYDDLIEQSLRKWQPDRFYKPPVTNRHLTETAEIVHARAIDFIFKPHGDAGDSDSIVLTREQYRQLLPQGERQAALESVKMLLASRPVVYFGFGLRDPDFIYVRDLLANTYKGGTRDHYAVMADVTETEKDYWRRNYGIHLISYTTAESQDNSKDHSELLVLLDSLLEEVPSAVPIPAFDPTSPEVLLALARHASALTRTPKFAPELSIRVRSEKKQANGFWHRLDKFDYSQVETFLDSGPERTILIGLPGAGKTYSLRQAAARMAEELNKTCLAETFEHSAVSVPIIADLKLYRGNLSELVSKTLPNCLPLWELVKEFKVKIFLDSFNEMPREFWESGAYESDFQSFIKSIGHTSIIISSRTSDGLGKLGFPAYCLDLIDEEVVAKELQRLGLTFEGRFSNETLQLLQRPFYFHYVASGEITLPEESHPRDFYRKFFENTNSAFASRFDKSLDFENILSIVAYEALNNGEEAFSISELLGALKLGLMSSGITDLSPRDVANWLVSRSVLLPYSGSRIALIHQSVTEYLAATELSRRYLIDRHILKGKLALTRWDQALFLTLSLLPQKYAELFLHDVIKTDLVLALEAVKYLETDRDEIVSALLSEIPKLARSDSATSWKIESVIKNRLPLSERHEHELRTIIDCGGTLGGAGVIKLIDLKGEVIKDEMLKYLFEKSKDFNFCVSGVARGLGKYASQDDISTIVAWAEILQSEKLSDPDTDSHGGFVGGAAVFLSTLDLGLIRSEIFSKYNSKQIPDIICEILCEIIRRHSSTEALNFAAELLNKGVKNAAVAIYFIARFNENFEALSWSAYSSQHVDFLTGIIGVDDKYWALKALEMLCKGRKDLANLLEQYASQKSGVRKAVLLNCIYPENKMLIFDALVELATLNNLELESEPLGLLYNKEIDWSAKSELLISLLKKRNISIADALLGNSIPVFRNGLENLEIEDYEWWLDWMFEIEQSNPDSRMLWFLKKLGSLLGSKLSKKSQACFIVEFNSEDSKYRKVLQEFVMGYFNEITIDNLNENSISFLLADLNRRGAATSYEGHLLGNIATERFITERILPMLHDAQVPLSQNIQAILKQAGSRHGRRYITE</sequence>
<dbReference type="EMBL" id="JAPJDZ010000027">
    <property type="protein sequence ID" value="MDP5136570.1"/>
    <property type="molecule type" value="Genomic_DNA"/>
</dbReference>
<gene>
    <name evidence="1" type="ORF">ORJ04_11500</name>
</gene>
<keyword evidence="2" id="KW-1185">Reference proteome</keyword>
<dbReference type="Gene3D" id="3.40.50.300">
    <property type="entry name" value="P-loop containing nucleotide triphosphate hydrolases"/>
    <property type="match status" value="1"/>
</dbReference>
<name>A0ABT9HZK4_9GAMM</name>